<feature type="domain" description="ABC3 transporter permease C-terminal" evidence="8">
    <location>
        <begin position="274"/>
        <end position="379"/>
    </location>
</feature>
<dbReference type="RefSeq" id="WP_183793528.1">
    <property type="nucleotide sequence ID" value="NZ_JACIDU010000012.1"/>
</dbReference>
<sequence length="387" mass="41347">MNLGLKDVHHNLGRFIMTAAGVAFLVTASIGMIGLYRGIVADALLVIESIGADLWVVQGGRSGPFSESSAIASDMDRRVEGVAGVATVRRFVQISQQFEHEGRSHRASLTGLDYPLDNGAWVPLVAGRHLKSGHFEAIADRSIGLVLGERVRLGLDEFTIVGLTRGMVDMGGDGLLFVTVNDAASIAQRRTSEEVLLARSTAGRSGQGSLSGSSVAQDSKIAAVLVTLNPAADVASVRRAIMAWGDANVLSRAEQQSLLLDQRLWRLRVQILAFTSVLLVVMAIVISLIIYMLTMEKRHQIAMLKLIGARNRVIVAMIVEQAYLIGAGGLALGLVLANIIFPYFPRRVVIDPGDIAQLGAAMAVICGFASFLGISRALKVRAQEVLS</sequence>
<reference evidence="10 11" key="1">
    <citation type="submission" date="2020-08" db="EMBL/GenBank/DDBJ databases">
        <title>Genomic Encyclopedia of Type Strains, Phase IV (KMG-IV): sequencing the most valuable type-strain genomes for metagenomic binning, comparative biology and taxonomic classification.</title>
        <authorList>
            <person name="Goeker M."/>
        </authorList>
    </citation>
    <scope>NUCLEOTIDE SEQUENCE [LARGE SCALE GENOMIC DNA]</scope>
    <source>
        <strain evidence="10 11">DSM 26385</strain>
    </source>
</reference>
<dbReference type="PANTHER" id="PTHR43738">
    <property type="entry name" value="ABC TRANSPORTER, MEMBRANE PROTEIN"/>
    <property type="match status" value="1"/>
</dbReference>
<evidence type="ECO:0000256" key="3">
    <source>
        <dbReference type="ARBA" id="ARBA00022475"/>
    </source>
</evidence>
<keyword evidence="6 7" id="KW-0472">Membrane</keyword>
<dbReference type="Pfam" id="PF12704">
    <property type="entry name" value="MacB_PCD"/>
    <property type="match status" value="1"/>
</dbReference>
<dbReference type="InterPro" id="IPR003838">
    <property type="entry name" value="ABC3_permease_C"/>
</dbReference>
<dbReference type="PANTHER" id="PTHR43738:SF1">
    <property type="entry name" value="HEMIN TRANSPORT SYSTEM PERMEASE PROTEIN HRTB-RELATED"/>
    <property type="match status" value="1"/>
</dbReference>
<feature type="transmembrane region" description="Helical" evidence="7">
    <location>
        <begin position="271"/>
        <end position="293"/>
    </location>
</feature>
<keyword evidence="3" id="KW-1003">Cell membrane</keyword>
<protein>
    <submittedName>
        <fullName evidence="10">Putative ABC transport system permease protein</fullName>
    </submittedName>
</protein>
<evidence type="ECO:0000313" key="10">
    <source>
        <dbReference type="EMBL" id="MBB4104441.1"/>
    </source>
</evidence>
<evidence type="ECO:0000256" key="2">
    <source>
        <dbReference type="ARBA" id="ARBA00022448"/>
    </source>
</evidence>
<proteinExistence type="predicted"/>
<evidence type="ECO:0000256" key="4">
    <source>
        <dbReference type="ARBA" id="ARBA00022692"/>
    </source>
</evidence>
<dbReference type="InterPro" id="IPR051125">
    <property type="entry name" value="ABC-4/HrtB_transporter"/>
</dbReference>
<dbReference type="EMBL" id="JACIDU010000012">
    <property type="protein sequence ID" value="MBB4104441.1"/>
    <property type="molecule type" value="Genomic_DNA"/>
</dbReference>
<comment type="caution">
    <text evidence="10">The sequence shown here is derived from an EMBL/GenBank/DDBJ whole genome shotgun (WGS) entry which is preliminary data.</text>
</comment>
<gene>
    <name evidence="10" type="ORF">GGQ66_003018</name>
</gene>
<keyword evidence="2" id="KW-0813">Transport</keyword>
<evidence type="ECO:0000256" key="6">
    <source>
        <dbReference type="ARBA" id="ARBA00023136"/>
    </source>
</evidence>
<evidence type="ECO:0000256" key="5">
    <source>
        <dbReference type="ARBA" id="ARBA00022989"/>
    </source>
</evidence>
<keyword evidence="5 7" id="KW-1133">Transmembrane helix</keyword>
<comment type="subcellular location">
    <subcellularLocation>
        <location evidence="1">Cell membrane</location>
        <topology evidence="1">Multi-pass membrane protein</topology>
    </subcellularLocation>
</comment>
<dbReference type="Pfam" id="PF02687">
    <property type="entry name" value="FtsX"/>
    <property type="match status" value="1"/>
</dbReference>
<feature type="transmembrane region" description="Helical" evidence="7">
    <location>
        <begin position="12"/>
        <end position="36"/>
    </location>
</feature>
<dbReference type="Proteomes" id="UP000584824">
    <property type="component" value="Unassembled WGS sequence"/>
</dbReference>
<evidence type="ECO:0000256" key="7">
    <source>
        <dbReference type="SAM" id="Phobius"/>
    </source>
</evidence>
<organism evidence="10 11">
    <name type="scientific">Allorhizobium borbori</name>
    <dbReference type="NCBI Taxonomy" id="485907"/>
    <lineage>
        <taxon>Bacteria</taxon>
        <taxon>Pseudomonadati</taxon>
        <taxon>Pseudomonadota</taxon>
        <taxon>Alphaproteobacteria</taxon>
        <taxon>Hyphomicrobiales</taxon>
        <taxon>Rhizobiaceae</taxon>
        <taxon>Rhizobium/Agrobacterium group</taxon>
        <taxon>Allorhizobium</taxon>
    </lineage>
</organism>
<feature type="transmembrane region" description="Helical" evidence="7">
    <location>
        <begin position="355"/>
        <end position="374"/>
    </location>
</feature>
<evidence type="ECO:0000259" key="9">
    <source>
        <dbReference type="Pfam" id="PF12704"/>
    </source>
</evidence>
<evidence type="ECO:0000313" key="11">
    <source>
        <dbReference type="Proteomes" id="UP000584824"/>
    </source>
</evidence>
<keyword evidence="4 7" id="KW-0812">Transmembrane</keyword>
<dbReference type="GO" id="GO:0005886">
    <property type="term" value="C:plasma membrane"/>
    <property type="evidence" value="ECO:0007669"/>
    <property type="project" value="UniProtKB-SubCell"/>
</dbReference>
<dbReference type="InterPro" id="IPR025857">
    <property type="entry name" value="MacB_PCD"/>
</dbReference>
<dbReference type="AlphaFoldDB" id="A0A7W6K3B4"/>
<evidence type="ECO:0000256" key="1">
    <source>
        <dbReference type="ARBA" id="ARBA00004651"/>
    </source>
</evidence>
<keyword evidence="11" id="KW-1185">Reference proteome</keyword>
<name>A0A7W6K3B4_9HYPH</name>
<evidence type="ECO:0000259" key="8">
    <source>
        <dbReference type="Pfam" id="PF02687"/>
    </source>
</evidence>
<feature type="domain" description="MacB-like periplasmic core" evidence="9">
    <location>
        <begin position="16"/>
        <end position="241"/>
    </location>
</feature>
<feature type="transmembrane region" description="Helical" evidence="7">
    <location>
        <begin position="314"/>
        <end position="343"/>
    </location>
</feature>
<accession>A0A7W6K3B4</accession>